<gene>
    <name evidence="1" type="ORF">Fomme_000085</name>
</gene>
<reference evidence="1" key="1">
    <citation type="submission" date="2019-03" db="EMBL/GenBank/DDBJ databases">
        <title>Evidence of extensive intraspecific noncoding reshuffling in a 169kb mitochondrial genome of basidiomycete fungus.</title>
        <authorList>
            <person name="Lee H.-H."/>
            <person name="Ke H.-M."/>
            <person name="Lin C.-Y.I."/>
            <person name="Lee T.J."/>
            <person name="Chung C.-L."/>
            <person name="Tsai I.J."/>
        </authorList>
    </citation>
    <scope>NUCLEOTIDE SEQUENCE</scope>
    <source>
        <strain evidence="1">MF3/22</strain>
    </source>
</reference>
<keyword evidence="1" id="KW-0496">Mitochondrion</keyword>
<dbReference type="AlphaFoldDB" id="A0A5B9RK33"/>
<evidence type="ECO:0000313" key="1">
    <source>
        <dbReference type="EMBL" id="QEG57095.1"/>
    </source>
</evidence>
<protein>
    <submittedName>
        <fullName evidence="1">Uncharacterized protein</fullName>
    </submittedName>
</protein>
<dbReference type="EMBL" id="MK623258">
    <property type="protein sequence ID" value="QEG57095.1"/>
    <property type="molecule type" value="Genomic_DNA"/>
</dbReference>
<sequence length="123" mass="15069">MIIRTIKTRKELTLTKFKLHLNNFFYDTKKVTLYLSLQLEIFYFYNNKETKTYLCKKVTVDLNNKKECITFKKIIINNFNNLANSKNKFNTEKVNICYVINNKEYYEQYKNKFKFNFYLCISK</sequence>
<name>A0A5B9RK33_9AGAM</name>
<accession>A0A5B9RK33</accession>
<organism evidence="1">
    <name type="scientific">Fomitiporia mediterranea</name>
    <dbReference type="NCBI Taxonomy" id="208960"/>
    <lineage>
        <taxon>Eukaryota</taxon>
        <taxon>Fungi</taxon>
        <taxon>Dikarya</taxon>
        <taxon>Basidiomycota</taxon>
        <taxon>Agaricomycotina</taxon>
        <taxon>Agaricomycetes</taxon>
        <taxon>Hymenochaetales</taxon>
        <taxon>Hymenochaetaceae</taxon>
        <taxon>Fomitiporia</taxon>
    </lineage>
</organism>
<geneLocation type="mitochondrion" evidence="1"/>
<proteinExistence type="predicted"/>